<evidence type="ECO:0000256" key="1">
    <source>
        <dbReference type="SAM" id="Phobius"/>
    </source>
</evidence>
<reference evidence="2 3" key="1">
    <citation type="submission" date="2017-03" db="EMBL/GenBank/DDBJ databases">
        <title>Genome sequence of Clostridium oryzae DSM 28571.</title>
        <authorList>
            <person name="Poehlein A."/>
            <person name="Daniel R."/>
        </authorList>
    </citation>
    <scope>NUCLEOTIDE SEQUENCE [LARGE SCALE GENOMIC DNA]</scope>
    <source>
        <strain evidence="2 3">DSM 28571</strain>
    </source>
</reference>
<name>A0A1V4ITI8_9CLOT</name>
<comment type="caution">
    <text evidence="2">The sequence shown here is derived from an EMBL/GenBank/DDBJ whole genome shotgun (WGS) entry which is preliminary data.</text>
</comment>
<accession>A0A1V4ITI8</accession>
<dbReference type="InterPro" id="IPR012902">
    <property type="entry name" value="N_methyl_site"/>
</dbReference>
<organism evidence="2 3">
    <name type="scientific">Clostridium oryzae</name>
    <dbReference type="NCBI Taxonomy" id="1450648"/>
    <lineage>
        <taxon>Bacteria</taxon>
        <taxon>Bacillati</taxon>
        <taxon>Bacillota</taxon>
        <taxon>Clostridia</taxon>
        <taxon>Eubacteriales</taxon>
        <taxon>Clostridiaceae</taxon>
        <taxon>Clostridium</taxon>
    </lineage>
</organism>
<protein>
    <recommendedName>
        <fullName evidence="4">Prepilin-type N-terminal cleavage/methylation domain-containing protein</fullName>
    </recommendedName>
</protein>
<keyword evidence="1" id="KW-0472">Membrane</keyword>
<evidence type="ECO:0000313" key="3">
    <source>
        <dbReference type="Proteomes" id="UP000190080"/>
    </source>
</evidence>
<dbReference type="PROSITE" id="PS00409">
    <property type="entry name" value="PROKAR_NTER_METHYL"/>
    <property type="match status" value="1"/>
</dbReference>
<keyword evidence="1" id="KW-1133">Transmembrane helix</keyword>
<dbReference type="EMBL" id="MZGV01000010">
    <property type="protein sequence ID" value="OPJ63219.1"/>
    <property type="molecule type" value="Genomic_DNA"/>
</dbReference>
<proteinExistence type="predicted"/>
<dbReference type="Proteomes" id="UP000190080">
    <property type="component" value="Unassembled WGS sequence"/>
</dbReference>
<sequence length="155" mass="17716">MKTKKGYTLVELLIAMSIISIISMLFIGSIETYKKYNNKVLVDYCNSSIVMFINDAKQFSKAHNCTSYIMFSMSKQSIELKRKGVKPELELIKKFYLPKGFKFNSIKLKSSNRFIMVDHDGNTSDAGTISYEDMEKDIKKISICVGSFSVDIKEE</sequence>
<keyword evidence="1" id="KW-0812">Transmembrane</keyword>
<dbReference type="STRING" id="1450648.CLORY_13020"/>
<evidence type="ECO:0000313" key="2">
    <source>
        <dbReference type="EMBL" id="OPJ63219.1"/>
    </source>
</evidence>
<feature type="transmembrane region" description="Helical" evidence="1">
    <location>
        <begin position="12"/>
        <end position="30"/>
    </location>
</feature>
<dbReference type="NCBIfam" id="TIGR02532">
    <property type="entry name" value="IV_pilin_GFxxxE"/>
    <property type="match status" value="1"/>
</dbReference>
<dbReference type="AlphaFoldDB" id="A0A1V4ITI8"/>
<gene>
    <name evidence="2" type="ORF">CLORY_13020</name>
</gene>
<dbReference type="OrthoDB" id="1926973at2"/>
<keyword evidence="3" id="KW-1185">Reference proteome</keyword>
<evidence type="ECO:0008006" key="4">
    <source>
        <dbReference type="Google" id="ProtNLM"/>
    </source>
</evidence>
<dbReference type="RefSeq" id="WP_079422718.1">
    <property type="nucleotide sequence ID" value="NZ_MZGV01000010.1"/>
</dbReference>
<dbReference type="Pfam" id="PF07963">
    <property type="entry name" value="N_methyl"/>
    <property type="match status" value="1"/>
</dbReference>